<dbReference type="AlphaFoldDB" id="A0A2P7YVW3"/>
<comment type="similarity">
    <text evidence="2 8">Belongs to the cytochrome P450 family.</text>
</comment>
<evidence type="ECO:0000256" key="1">
    <source>
        <dbReference type="ARBA" id="ARBA00001971"/>
    </source>
</evidence>
<feature type="transmembrane region" description="Helical" evidence="9">
    <location>
        <begin position="6"/>
        <end position="26"/>
    </location>
</feature>
<dbReference type="InterPro" id="IPR001128">
    <property type="entry name" value="Cyt_P450"/>
</dbReference>
<gene>
    <name evidence="10" type="ORF">B9Z65_8048</name>
</gene>
<evidence type="ECO:0000313" key="11">
    <source>
        <dbReference type="Proteomes" id="UP000243723"/>
    </source>
</evidence>
<sequence>MKLYEIVSPALLGVGLLGYGLWLVVYRLVFHPLARFPGPTLAAASYWYDLYYDWFAGPEFGESASNIEHLHDRYGPIVRIAPDEIAIKDPDMYDVLFSGRHDKSLRNYHAMGSPGSIAQTADHEHHRIRRAPLNSFFSRRSILNLEPIVKSKVELLSRGFDGFLQRRETLHIGTAFTSLGIDVISDYAFGQSWGCLDDPAFSPRWKQTITMLLRAVPILKHIPWLFSFLNKLAETRLTSVNPNMGSYSGFRKHIHAQIRRLIIERQEVQDKKPLTDQPRTVFEALLDSDLPPEEKVAHRVADEALVLVIAGGETTAGSLTSLLFHLLSNPSLLKEVRAEIDCVMPDPDSLADWSTLERLPHLHAAVKETLRISSLITNRPQTVVRDEILEYGTWRIPTGTTVSMSIPGIHLDPNIFPNPNEFMPGRWMGEDAKGLDKYYVPFHRGSRACVGQNLAHCEIYLAAAAILRRFNLELFDTVRERDVDVVRDCLVGMPGNDSKGVRVRILGKRL</sequence>
<dbReference type="InterPro" id="IPR036396">
    <property type="entry name" value="Cyt_P450_sf"/>
</dbReference>
<evidence type="ECO:0000256" key="3">
    <source>
        <dbReference type="ARBA" id="ARBA00022723"/>
    </source>
</evidence>
<organism evidence="10 11">
    <name type="scientific">Elsinoe australis</name>
    <dbReference type="NCBI Taxonomy" id="40998"/>
    <lineage>
        <taxon>Eukaryota</taxon>
        <taxon>Fungi</taxon>
        <taxon>Dikarya</taxon>
        <taxon>Ascomycota</taxon>
        <taxon>Pezizomycotina</taxon>
        <taxon>Dothideomycetes</taxon>
        <taxon>Dothideomycetidae</taxon>
        <taxon>Myriangiales</taxon>
        <taxon>Elsinoaceae</taxon>
        <taxon>Elsinoe</taxon>
    </lineage>
</organism>
<keyword evidence="5 7" id="KW-0408">Iron</keyword>
<evidence type="ECO:0000256" key="5">
    <source>
        <dbReference type="ARBA" id="ARBA00023004"/>
    </source>
</evidence>
<accession>A0A2P7YVW3</accession>
<keyword evidence="4 8" id="KW-0560">Oxidoreductase</keyword>
<dbReference type="InterPro" id="IPR002401">
    <property type="entry name" value="Cyt_P450_E_grp-I"/>
</dbReference>
<evidence type="ECO:0000256" key="8">
    <source>
        <dbReference type="RuleBase" id="RU000461"/>
    </source>
</evidence>
<keyword evidence="11" id="KW-1185">Reference proteome</keyword>
<dbReference type="OrthoDB" id="3945418at2759"/>
<keyword evidence="9" id="KW-0472">Membrane</keyword>
<reference evidence="10 11" key="1">
    <citation type="submission" date="2017-05" db="EMBL/GenBank/DDBJ databases">
        <title>Draft genome sequence of Elsinoe australis.</title>
        <authorList>
            <person name="Cheng Q."/>
        </authorList>
    </citation>
    <scope>NUCLEOTIDE SEQUENCE [LARGE SCALE GENOMIC DNA]</scope>
    <source>
        <strain evidence="10 11">NL1</strain>
    </source>
</reference>
<protein>
    <submittedName>
        <fullName evidence="10">Isotrichodermin C-15 hydroxylase</fullName>
    </submittedName>
</protein>
<dbReference type="PRINTS" id="PR00463">
    <property type="entry name" value="EP450I"/>
</dbReference>
<dbReference type="PROSITE" id="PS00086">
    <property type="entry name" value="CYTOCHROME_P450"/>
    <property type="match status" value="1"/>
</dbReference>
<keyword evidence="9" id="KW-1133">Transmembrane helix</keyword>
<dbReference type="Pfam" id="PF00067">
    <property type="entry name" value="p450"/>
    <property type="match status" value="1"/>
</dbReference>
<dbReference type="InterPro" id="IPR050121">
    <property type="entry name" value="Cytochrome_P450_monoxygenase"/>
</dbReference>
<dbReference type="GO" id="GO:0020037">
    <property type="term" value="F:heme binding"/>
    <property type="evidence" value="ECO:0007669"/>
    <property type="project" value="InterPro"/>
</dbReference>
<dbReference type="GO" id="GO:0005506">
    <property type="term" value="F:iron ion binding"/>
    <property type="evidence" value="ECO:0007669"/>
    <property type="project" value="InterPro"/>
</dbReference>
<proteinExistence type="inferred from homology"/>
<dbReference type="InterPro" id="IPR017972">
    <property type="entry name" value="Cyt_P450_CS"/>
</dbReference>
<feature type="binding site" description="axial binding residue" evidence="7">
    <location>
        <position position="449"/>
    </location>
    <ligand>
        <name>heme</name>
        <dbReference type="ChEBI" id="CHEBI:30413"/>
    </ligand>
    <ligandPart>
        <name>Fe</name>
        <dbReference type="ChEBI" id="CHEBI:18248"/>
    </ligandPart>
</feature>
<keyword evidence="3 7" id="KW-0479">Metal-binding</keyword>
<dbReference type="SUPFAM" id="SSF48264">
    <property type="entry name" value="Cytochrome P450"/>
    <property type="match status" value="1"/>
</dbReference>
<name>A0A2P7YVW3_9PEZI</name>
<comment type="caution">
    <text evidence="10">The sequence shown here is derived from an EMBL/GenBank/DDBJ whole genome shotgun (WGS) entry which is preliminary data.</text>
</comment>
<evidence type="ECO:0000256" key="7">
    <source>
        <dbReference type="PIRSR" id="PIRSR602401-1"/>
    </source>
</evidence>
<evidence type="ECO:0000256" key="4">
    <source>
        <dbReference type="ARBA" id="ARBA00023002"/>
    </source>
</evidence>
<dbReference type="PANTHER" id="PTHR24305:SF157">
    <property type="entry name" value="N-ACETYLTRYPTOPHAN 6-HYDROXYLASE IVOC-RELATED"/>
    <property type="match status" value="1"/>
</dbReference>
<dbReference type="Proteomes" id="UP000243723">
    <property type="component" value="Unassembled WGS sequence"/>
</dbReference>
<evidence type="ECO:0000313" key="10">
    <source>
        <dbReference type="EMBL" id="PSK40108.1"/>
    </source>
</evidence>
<dbReference type="EMBL" id="NHZQ01000363">
    <property type="protein sequence ID" value="PSK40108.1"/>
    <property type="molecule type" value="Genomic_DNA"/>
</dbReference>
<comment type="cofactor">
    <cofactor evidence="1 7">
        <name>heme</name>
        <dbReference type="ChEBI" id="CHEBI:30413"/>
    </cofactor>
</comment>
<dbReference type="Gene3D" id="1.10.630.10">
    <property type="entry name" value="Cytochrome P450"/>
    <property type="match status" value="1"/>
</dbReference>
<keyword evidence="6 8" id="KW-0503">Monooxygenase</keyword>
<dbReference type="STRING" id="40998.A0A2P7YVW3"/>
<evidence type="ECO:0000256" key="9">
    <source>
        <dbReference type="SAM" id="Phobius"/>
    </source>
</evidence>
<keyword evidence="7 8" id="KW-0349">Heme</keyword>
<dbReference type="CDD" id="cd11062">
    <property type="entry name" value="CYP58-like"/>
    <property type="match status" value="1"/>
</dbReference>
<dbReference type="GO" id="GO:0004497">
    <property type="term" value="F:monooxygenase activity"/>
    <property type="evidence" value="ECO:0007669"/>
    <property type="project" value="UniProtKB-KW"/>
</dbReference>
<dbReference type="GO" id="GO:0016705">
    <property type="term" value="F:oxidoreductase activity, acting on paired donors, with incorporation or reduction of molecular oxygen"/>
    <property type="evidence" value="ECO:0007669"/>
    <property type="project" value="InterPro"/>
</dbReference>
<keyword evidence="9" id="KW-0812">Transmembrane</keyword>
<dbReference type="PRINTS" id="PR00385">
    <property type="entry name" value="P450"/>
</dbReference>
<evidence type="ECO:0000256" key="6">
    <source>
        <dbReference type="ARBA" id="ARBA00023033"/>
    </source>
</evidence>
<dbReference type="PANTHER" id="PTHR24305">
    <property type="entry name" value="CYTOCHROME P450"/>
    <property type="match status" value="1"/>
</dbReference>
<evidence type="ECO:0000256" key="2">
    <source>
        <dbReference type="ARBA" id="ARBA00010617"/>
    </source>
</evidence>